<proteinExistence type="predicted"/>
<sequence length="114" mass="12908">MEMSSSTLFGLFVAVATISLVSSLPTRPEDVLQETSGMALDKRPKYMDTRRDLDIFKDLVMMSIQELVDEERLSPSVLSEDEAGKGVDKRAYMGICVRKQHNQIRHFPCLRSGR</sequence>
<evidence type="ECO:0000313" key="2">
    <source>
        <dbReference type="EMBL" id="GFO50265.1"/>
    </source>
</evidence>
<dbReference type="Proteomes" id="UP000735302">
    <property type="component" value="Unassembled WGS sequence"/>
</dbReference>
<accession>A0AAV4E1R1</accession>
<gene>
    <name evidence="2" type="ORF">PoB_007677000</name>
</gene>
<reference evidence="2 3" key="1">
    <citation type="journal article" date="2021" name="Elife">
        <title>Chloroplast acquisition without the gene transfer in kleptoplastic sea slugs, Plakobranchus ocellatus.</title>
        <authorList>
            <person name="Maeda T."/>
            <person name="Takahashi S."/>
            <person name="Yoshida T."/>
            <person name="Shimamura S."/>
            <person name="Takaki Y."/>
            <person name="Nagai Y."/>
            <person name="Toyoda A."/>
            <person name="Suzuki Y."/>
            <person name="Arimoto A."/>
            <person name="Ishii H."/>
            <person name="Satoh N."/>
            <person name="Nishiyama T."/>
            <person name="Hasebe M."/>
            <person name="Maruyama T."/>
            <person name="Minagawa J."/>
            <person name="Obokata J."/>
            <person name="Shigenobu S."/>
        </authorList>
    </citation>
    <scope>NUCLEOTIDE SEQUENCE [LARGE SCALE GENOMIC DNA]</scope>
</reference>
<dbReference type="AlphaFoldDB" id="A0AAV4E1R1"/>
<comment type="caution">
    <text evidence="2">The sequence shown here is derived from an EMBL/GenBank/DDBJ whole genome shotgun (WGS) entry which is preliminary data.</text>
</comment>
<evidence type="ECO:0000313" key="3">
    <source>
        <dbReference type="Proteomes" id="UP000735302"/>
    </source>
</evidence>
<feature type="signal peptide" evidence="1">
    <location>
        <begin position="1"/>
        <end position="23"/>
    </location>
</feature>
<keyword evidence="1" id="KW-0732">Signal</keyword>
<evidence type="ECO:0000256" key="1">
    <source>
        <dbReference type="SAM" id="SignalP"/>
    </source>
</evidence>
<organism evidence="2 3">
    <name type="scientific">Plakobranchus ocellatus</name>
    <dbReference type="NCBI Taxonomy" id="259542"/>
    <lineage>
        <taxon>Eukaryota</taxon>
        <taxon>Metazoa</taxon>
        <taxon>Spiralia</taxon>
        <taxon>Lophotrochozoa</taxon>
        <taxon>Mollusca</taxon>
        <taxon>Gastropoda</taxon>
        <taxon>Heterobranchia</taxon>
        <taxon>Euthyneura</taxon>
        <taxon>Panpulmonata</taxon>
        <taxon>Sacoglossa</taxon>
        <taxon>Placobranchoidea</taxon>
        <taxon>Plakobranchidae</taxon>
        <taxon>Plakobranchus</taxon>
    </lineage>
</organism>
<dbReference type="EMBL" id="BLXT01008590">
    <property type="protein sequence ID" value="GFO50265.1"/>
    <property type="molecule type" value="Genomic_DNA"/>
</dbReference>
<keyword evidence="3" id="KW-1185">Reference proteome</keyword>
<name>A0AAV4E1R1_9GAST</name>
<feature type="chain" id="PRO_5043730305" evidence="1">
    <location>
        <begin position="24"/>
        <end position="114"/>
    </location>
</feature>
<protein>
    <submittedName>
        <fullName evidence="2">Whitnin</fullName>
    </submittedName>
</protein>